<dbReference type="InterPro" id="IPR002048">
    <property type="entry name" value="EF_hand_dom"/>
</dbReference>
<dbReference type="PANTHER" id="PTHR10891">
    <property type="entry name" value="EF-HAND CALCIUM-BINDING DOMAIN CONTAINING PROTEIN"/>
    <property type="match status" value="1"/>
</dbReference>
<evidence type="ECO:0000256" key="3">
    <source>
        <dbReference type="ARBA" id="ARBA00022837"/>
    </source>
</evidence>
<feature type="domain" description="EF-hand" evidence="4">
    <location>
        <begin position="1"/>
        <end position="33"/>
    </location>
</feature>
<dbReference type="GO" id="GO:0005509">
    <property type="term" value="F:calcium ion binding"/>
    <property type="evidence" value="ECO:0007669"/>
    <property type="project" value="InterPro"/>
</dbReference>
<dbReference type="PaxDb" id="2903-EOD08663"/>
<evidence type="ECO:0000313" key="6">
    <source>
        <dbReference type="Proteomes" id="UP000013827"/>
    </source>
</evidence>
<dbReference type="Pfam" id="PF13499">
    <property type="entry name" value="EF-hand_7"/>
    <property type="match status" value="1"/>
</dbReference>
<keyword evidence="6" id="KW-1185">Reference proteome</keyword>
<dbReference type="PROSITE" id="PS50222">
    <property type="entry name" value="EF_HAND_2"/>
    <property type="match status" value="2"/>
</dbReference>
<evidence type="ECO:0000256" key="1">
    <source>
        <dbReference type="ARBA" id="ARBA00022723"/>
    </source>
</evidence>
<keyword evidence="1" id="KW-0479">Metal-binding</keyword>
<protein>
    <recommendedName>
        <fullName evidence="4">EF-hand domain-containing protein</fullName>
    </recommendedName>
</protein>
<dbReference type="AlphaFoldDB" id="A0A0D3IBM8"/>
<dbReference type="Proteomes" id="UP000013827">
    <property type="component" value="Unassembled WGS sequence"/>
</dbReference>
<evidence type="ECO:0000259" key="4">
    <source>
        <dbReference type="PROSITE" id="PS50222"/>
    </source>
</evidence>
<dbReference type="EnsemblProtists" id="EOD08663">
    <property type="protein sequence ID" value="EOD08663"/>
    <property type="gene ID" value="EMIHUDRAFT_60781"/>
</dbReference>
<dbReference type="CDD" id="cd00051">
    <property type="entry name" value="EFh"/>
    <property type="match status" value="1"/>
</dbReference>
<name>A0A0D3IBM8_EMIH1</name>
<evidence type="ECO:0000256" key="2">
    <source>
        <dbReference type="ARBA" id="ARBA00022737"/>
    </source>
</evidence>
<dbReference type="KEGG" id="ehx:EMIHUDRAFT_60781"/>
<keyword evidence="3" id="KW-0106">Calcium</keyword>
<sequence length="63" mass="6877">DEVRAAFEEFDTDGSGSLEVKELQQALARLGVETSSDAARRILDKFDKDGDGTIGLDEFTKLV</sequence>
<dbReference type="STRING" id="2903.R1BFY8"/>
<dbReference type="InterPro" id="IPR018247">
    <property type="entry name" value="EF_Hand_1_Ca_BS"/>
</dbReference>
<dbReference type="SUPFAM" id="SSF47473">
    <property type="entry name" value="EF-hand"/>
    <property type="match status" value="1"/>
</dbReference>
<dbReference type="InterPro" id="IPR011992">
    <property type="entry name" value="EF-hand-dom_pair"/>
</dbReference>
<feature type="domain" description="EF-hand" evidence="4">
    <location>
        <begin position="34"/>
        <end position="63"/>
    </location>
</feature>
<dbReference type="Gene3D" id="1.10.238.10">
    <property type="entry name" value="EF-hand"/>
    <property type="match status" value="1"/>
</dbReference>
<organism evidence="5 6">
    <name type="scientific">Emiliania huxleyi (strain CCMP1516)</name>
    <dbReference type="NCBI Taxonomy" id="280463"/>
    <lineage>
        <taxon>Eukaryota</taxon>
        <taxon>Haptista</taxon>
        <taxon>Haptophyta</taxon>
        <taxon>Prymnesiophyceae</taxon>
        <taxon>Isochrysidales</taxon>
        <taxon>Noelaerhabdaceae</taxon>
        <taxon>Emiliania</taxon>
    </lineage>
</organism>
<reference evidence="5" key="2">
    <citation type="submission" date="2024-10" db="UniProtKB">
        <authorList>
            <consortium name="EnsemblProtists"/>
        </authorList>
    </citation>
    <scope>IDENTIFICATION</scope>
</reference>
<accession>A0A0D3IBM8</accession>
<dbReference type="HOGENOM" id="CLU_061288_22_5_1"/>
<evidence type="ECO:0000313" key="5">
    <source>
        <dbReference type="EnsemblProtists" id="EOD08663"/>
    </source>
</evidence>
<dbReference type="PROSITE" id="PS00018">
    <property type="entry name" value="EF_HAND_1"/>
    <property type="match status" value="2"/>
</dbReference>
<keyword evidence="2" id="KW-0677">Repeat</keyword>
<reference evidence="6" key="1">
    <citation type="journal article" date="2013" name="Nature">
        <title>Pan genome of the phytoplankton Emiliania underpins its global distribution.</title>
        <authorList>
            <person name="Read B.A."/>
            <person name="Kegel J."/>
            <person name="Klute M.J."/>
            <person name="Kuo A."/>
            <person name="Lefebvre S.C."/>
            <person name="Maumus F."/>
            <person name="Mayer C."/>
            <person name="Miller J."/>
            <person name="Monier A."/>
            <person name="Salamov A."/>
            <person name="Young J."/>
            <person name="Aguilar M."/>
            <person name="Claverie J.M."/>
            <person name="Frickenhaus S."/>
            <person name="Gonzalez K."/>
            <person name="Herman E.K."/>
            <person name="Lin Y.C."/>
            <person name="Napier J."/>
            <person name="Ogata H."/>
            <person name="Sarno A.F."/>
            <person name="Shmutz J."/>
            <person name="Schroeder D."/>
            <person name="de Vargas C."/>
            <person name="Verret F."/>
            <person name="von Dassow P."/>
            <person name="Valentin K."/>
            <person name="Van de Peer Y."/>
            <person name="Wheeler G."/>
            <person name="Dacks J.B."/>
            <person name="Delwiche C.F."/>
            <person name="Dyhrman S.T."/>
            <person name="Glockner G."/>
            <person name="John U."/>
            <person name="Richards T."/>
            <person name="Worden A.Z."/>
            <person name="Zhang X."/>
            <person name="Grigoriev I.V."/>
            <person name="Allen A.E."/>
            <person name="Bidle K."/>
            <person name="Borodovsky M."/>
            <person name="Bowler C."/>
            <person name="Brownlee C."/>
            <person name="Cock J.M."/>
            <person name="Elias M."/>
            <person name="Gladyshev V.N."/>
            <person name="Groth M."/>
            <person name="Guda C."/>
            <person name="Hadaegh A."/>
            <person name="Iglesias-Rodriguez M.D."/>
            <person name="Jenkins J."/>
            <person name="Jones B.M."/>
            <person name="Lawson T."/>
            <person name="Leese F."/>
            <person name="Lindquist E."/>
            <person name="Lobanov A."/>
            <person name="Lomsadze A."/>
            <person name="Malik S.B."/>
            <person name="Marsh M.E."/>
            <person name="Mackinder L."/>
            <person name="Mock T."/>
            <person name="Mueller-Roeber B."/>
            <person name="Pagarete A."/>
            <person name="Parker M."/>
            <person name="Probert I."/>
            <person name="Quesneville H."/>
            <person name="Raines C."/>
            <person name="Rensing S.A."/>
            <person name="Riano-Pachon D.M."/>
            <person name="Richier S."/>
            <person name="Rokitta S."/>
            <person name="Shiraiwa Y."/>
            <person name="Soanes D.M."/>
            <person name="van der Giezen M."/>
            <person name="Wahlund T.M."/>
            <person name="Williams B."/>
            <person name="Wilson W."/>
            <person name="Wolfe G."/>
            <person name="Wurch L.L."/>
        </authorList>
    </citation>
    <scope>NUCLEOTIDE SEQUENCE</scope>
</reference>
<dbReference type="RefSeq" id="XP_005761092.1">
    <property type="nucleotide sequence ID" value="XM_005761035.1"/>
</dbReference>
<dbReference type="SMART" id="SM00054">
    <property type="entry name" value="EFh"/>
    <property type="match status" value="2"/>
</dbReference>
<proteinExistence type="predicted"/>
<dbReference type="GeneID" id="17254670"/>
<dbReference type="InterPro" id="IPR039647">
    <property type="entry name" value="EF_hand_pair_protein_CML-like"/>
</dbReference>